<reference evidence="2 3" key="1">
    <citation type="submission" date="2016-11" db="EMBL/GenBank/DDBJ databases">
        <authorList>
            <person name="Jaros S."/>
            <person name="Januszkiewicz K."/>
            <person name="Wedrychowicz H."/>
        </authorList>
    </citation>
    <scope>NUCLEOTIDE SEQUENCE [LARGE SCALE GENOMIC DNA]</scope>
    <source>
        <strain evidence="2 3">DSM 46144</strain>
    </source>
</reference>
<proteinExistence type="predicted"/>
<dbReference type="InterPro" id="IPR025850">
    <property type="entry name" value="SUKH-3"/>
</dbReference>
<dbReference type="AlphaFoldDB" id="A0A1M7NI38"/>
<evidence type="ECO:0000256" key="1">
    <source>
        <dbReference type="SAM" id="MobiDB-lite"/>
    </source>
</evidence>
<evidence type="ECO:0000313" key="2">
    <source>
        <dbReference type="EMBL" id="SHN03359.1"/>
    </source>
</evidence>
<organism evidence="2 3">
    <name type="scientific">Cryptosporangium aurantiacum</name>
    <dbReference type="NCBI Taxonomy" id="134849"/>
    <lineage>
        <taxon>Bacteria</taxon>
        <taxon>Bacillati</taxon>
        <taxon>Actinomycetota</taxon>
        <taxon>Actinomycetes</taxon>
        <taxon>Cryptosporangiales</taxon>
        <taxon>Cryptosporangiaceae</taxon>
        <taxon>Cryptosporangium</taxon>
    </lineage>
</organism>
<dbReference type="Proteomes" id="UP000184440">
    <property type="component" value="Unassembled WGS sequence"/>
</dbReference>
<feature type="region of interest" description="Disordered" evidence="1">
    <location>
        <begin position="227"/>
        <end position="246"/>
    </location>
</feature>
<evidence type="ECO:0000313" key="3">
    <source>
        <dbReference type="Proteomes" id="UP000184440"/>
    </source>
</evidence>
<accession>A0A1M7NI38</accession>
<dbReference type="EMBL" id="FRCS01000002">
    <property type="protein sequence ID" value="SHN03359.1"/>
    <property type="molecule type" value="Genomic_DNA"/>
</dbReference>
<name>A0A1M7NI38_9ACTN</name>
<protein>
    <submittedName>
        <fullName evidence="2">SUKH-3 immunity protein</fullName>
    </submittedName>
</protein>
<gene>
    <name evidence="2" type="ORF">SAMN05443668_102642</name>
</gene>
<sequence length="246" mass="26922">MPADEVGLREFDGGWVAWTVTPPGDAGVLPDRIGDARVVVDGVSGELTSWPPLPVDEIIARSRRAPLGRFPEDVEAELRKAGWYPGRTVPAADLDRYAERLRALTADDPPPVEVADSARSFLSEFGGLTIERTPEDVWSIQPQDHSPVFDLFAYLEELLDQIVTPIGWVAAHYDTELVMSADGRVWLADFSNIYLLAEGGDWALVRLARGDRSVLPSIREDGEIHYTDYAGRPIDPGSTRGPGSSA</sequence>
<dbReference type="Pfam" id="PF14433">
    <property type="entry name" value="SUKH-3"/>
    <property type="match status" value="1"/>
</dbReference>
<keyword evidence="3" id="KW-1185">Reference proteome</keyword>